<dbReference type="InterPro" id="IPR015797">
    <property type="entry name" value="NUDIX_hydrolase-like_dom_sf"/>
</dbReference>
<gene>
    <name evidence="3" type="ORF">UFOPK3674_00257</name>
</gene>
<dbReference type="CDD" id="cd03673">
    <property type="entry name" value="NUDIX_Ap6A_hydrolase"/>
    <property type="match status" value="1"/>
</dbReference>
<dbReference type="PANTHER" id="PTHR21340:SF0">
    <property type="entry name" value="BIS(5'-NUCLEOSYL)-TETRAPHOSPHATASE [ASYMMETRICAL]"/>
    <property type="match status" value="1"/>
</dbReference>
<evidence type="ECO:0000256" key="1">
    <source>
        <dbReference type="ARBA" id="ARBA00022801"/>
    </source>
</evidence>
<dbReference type="GO" id="GO:0004081">
    <property type="term" value="F:bis(5'-nucleosyl)-tetraphosphatase (asymmetrical) activity"/>
    <property type="evidence" value="ECO:0007669"/>
    <property type="project" value="TreeGrafter"/>
</dbReference>
<dbReference type="PANTHER" id="PTHR21340">
    <property type="entry name" value="DIADENOSINE 5,5-P1,P4-TETRAPHOSPHATE PYROPHOSPHOHYDROLASE MUTT"/>
    <property type="match status" value="1"/>
</dbReference>
<accession>A0A6J7HI90</accession>
<protein>
    <submittedName>
        <fullName evidence="3">Unannotated protein</fullName>
    </submittedName>
</protein>
<keyword evidence="1" id="KW-0378">Hydrolase</keyword>
<dbReference type="GO" id="GO:0006754">
    <property type="term" value="P:ATP biosynthetic process"/>
    <property type="evidence" value="ECO:0007669"/>
    <property type="project" value="TreeGrafter"/>
</dbReference>
<dbReference type="EMBL" id="CAFBMX010000001">
    <property type="protein sequence ID" value="CAB4916225.1"/>
    <property type="molecule type" value="Genomic_DNA"/>
</dbReference>
<dbReference type="Gene3D" id="3.90.79.10">
    <property type="entry name" value="Nucleoside Triphosphate Pyrophosphohydrolase"/>
    <property type="match status" value="1"/>
</dbReference>
<dbReference type="InterPro" id="IPR020084">
    <property type="entry name" value="NUDIX_hydrolase_CS"/>
</dbReference>
<sequence length="154" mass="17139">MARRRGPRTELEFSAGGVVIRVVESGPECVVIIPSRRAAGGRQVLALPKGHPDGDETAEQAALREVREETGVQAEVVEPLGTVGYWYQREGRRIRKKVDFFLLRHLEGNPDEHRDHEIDQARWMGLDEAAGALTYPGDREMVRLAASKLDGTAR</sequence>
<dbReference type="InterPro" id="IPR051325">
    <property type="entry name" value="Nudix_hydrolase_domain"/>
</dbReference>
<evidence type="ECO:0000313" key="3">
    <source>
        <dbReference type="EMBL" id="CAB4916225.1"/>
    </source>
</evidence>
<proteinExistence type="predicted"/>
<dbReference type="PROSITE" id="PS00893">
    <property type="entry name" value="NUDIX_BOX"/>
    <property type="match status" value="1"/>
</dbReference>
<dbReference type="InterPro" id="IPR000086">
    <property type="entry name" value="NUDIX_hydrolase_dom"/>
</dbReference>
<evidence type="ECO:0000259" key="2">
    <source>
        <dbReference type="PROSITE" id="PS51462"/>
    </source>
</evidence>
<feature type="domain" description="Nudix hydrolase" evidence="2">
    <location>
        <begin position="10"/>
        <end position="147"/>
    </location>
</feature>
<dbReference type="Pfam" id="PF00293">
    <property type="entry name" value="NUDIX"/>
    <property type="match status" value="1"/>
</dbReference>
<dbReference type="GO" id="GO:0006167">
    <property type="term" value="P:AMP biosynthetic process"/>
    <property type="evidence" value="ECO:0007669"/>
    <property type="project" value="TreeGrafter"/>
</dbReference>
<reference evidence="3" key="1">
    <citation type="submission" date="2020-05" db="EMBL/GenBank/DDBJ databases">
        <authorList>
            <person name="Chiriac C."/>
            <person name="Salcher M."/>
            <person name="Ghai R."/>
            <person name="Kavagutti S V."/>
        </authorList>
    </citation>
    <scope>NUCLEOTIDE SEQUENCE</scope>
</reference>
<dbReference type="SUPFAM" id="SSF55811">
    <property type="entry name" value="Nudix"/>
    <property type="match status" value="1"/>
</dbReference>
<dbReference type="AlphaFoldDB" id="A0A6J7HI90"/>
<name>A0A6J7HI90_9ZZZZ</name>
<dbReference type="PROSITE" id="PS51462">
    <property type="entry name" value="NUDIX"/>
    <property type="match status" value="1"/>
</dbReference>
<organism evidence="3">
    <name type="scientific">freshwater metagenome</name>
    <dbReference type="NCBI Taxonomy" id="449393"/>
    <lineage>
        <taxon>unclassified sequences</taxon>
        <taxon>metagenomes</taxon>
        <taxon>ecological metagenomes</taxon>
    </lineage>
</organism>